<dbReference type="AlphaFoldDB" id="A0ABD3QEY7"/>
<evidence type="ECO:0000256" key="6">
    <source>
        <dbReference type="ARBA" id="ARBA00022989"/>
    </source>
</evidence>
<keyword evidence="6 8" id="KW-1133">Transmembrane helix</keyword>
<gene>
    <name evidence="9" type="ORF">ACHAW5_010638</name>
</gene>
<evidence type="ECO:0000256" key="1">
    <source>
        <dbReference type="ARBA" id="ARBA00004429"/>
    </source>
</evidence>
<dbReference type="PANTHER" id="PTHR32195">
    <property type="entry name" value="OS07G0662800 PROTEIN"/>
    <property type="match status" value="1"/>
</dbReference>
<evidence type="ECO:0000313" key="10">
    <source>
        <dbReference type="Proteomes" id="UP001530315"/>
    </source>
</evidence>
<evidence type="ECO:0000256" key="5">
    <source>
        <dbReference type="ARBA" id="ARBA00022692"/>
    </source>
</evidence>
<evidence type="ECO:0000256" key="3">
    <source>
        <dbReference type="ARBA" id="ARBA00022475"/>
    </source>
</evidence>
<keyword evidence="2" id="KW-0813">Transport</keyword>
<keyword evidence="4" id="KW-0997">Cell inner membrane</keyword>
<feature type="transmembrane region" description="Helical" evidence="8">
    <location>
        <begin position="175"/>
        <end position="195"/>
    </location>
</feature>
<feature type="transmembrane region" description="Helical" evidence="8">
    <location>
        <begin position="215"/>
        <end position="240"/>
    </location>
</feature>
<protein>
    <submittedName>
        <fullName evidence="9">Uncharacterized protein</fullName>
    </submittedName>
</protein>
<accession>A0ABD3QEY7</accession>
<evidence type="ECO:0000256" key="2">
    <source>
        <dbReference type="ARBA" id="ARBA00022448"/>
    </source>
</evidence>
<reference evidence="9 10" key="1">
    <citation type="submission" date="2024-10" db="EMBL/GenBank/DDBJ databases">
        <title>Updated reference genomes for cyclostephanoid diatoms.</title>
        <authorList>
            <person name="Roberts W.R."/>
            <person name="Alverson A.J."/>
        </authorList>
    </citation>
    <scope>NUCLEOTIDE SEQUENCE [LARGE SCALE GENOMIC DNA]</scope>
    <source>
        <strain evidence="9 10">AJA276-08</strain>
    </source>
</reference>
<keyword evidence="5 8" id="KW-0812">Transmembrane</keyword>
<feature type="transmembrane region" description="Helical" evidence="8">
    <location>
        <begin position="261"/>
        <end position="281"/>
    </location>
</feature>
<proteinExistence type="predicted"/>
<keyword evidence="7 8" id="KW-0472">Membrane</keyword>
<dbReference type="PANTHER" id="PTHR32195:SF26">
    <property type="entry name" value="TRYPTOPHAN OR TYROSINE TRANSPORTER PROTEIN"/>
    <property type="match status" value="1"/>
</dbReference>
<evidence type="ECO:0000313" key="9">
    <source>
        <dbReference type="EMBL" id="KAL3798301.1"/>
    </source>
</evidence>
<dbReference type="EMBL" id="JALLAZ020000304">
    <property type="protein sequence ID" value="KAL3798301.1"/>
    <property type="molecule type" value="Genomic_DNA"/>
</dbReference>
<organism evidence="9 10">
    <name type="scientific">Stephanodiscus triporus</name>
    <dbReference type="NCBI Taxonomy" id="2934178"/>
    <lineage>
        <taxon>Eukaryota</taxon>
        <taxon>Sar</taxon>
        <taxon>Stramenopiles</taxon>
        <taxon>Ochrophyta</taxon>
        <taxon>Bacillariophyta</taxon>
        <taxon>Coscinodiscophyceae</taxon>
        <taxon>Thalassiosirophycidae</taxon>
        <taxon>Stephanodiscales</taxon>
        <taxon>Stephanodiscaceae</taxon>
        <taxon>Stephanodiscus</taxon>
    </lineage>
</organism>
<feature type="transmembrane region" description="Helical" evidence="8">
    <location>
        <begin position="37"/>
        <end position="57"/>
    </location>
</feature>
<evidence type="ECO:0000256" key="8">
    <source>
        <dbReference type="SAM" id="Phobius"/>
    </source>
</evidence>
<feature type="transmembrane region" description="Helical" evidence="8">
    <location>
        <begin position="69"/>
        <end position="92"/>
    </location>
</feature>
<dbReference type="InterPro" id="IPR018227">
    <property type="entry name" value="Amino_acid_transport_2"/>
</dbReference>
<comment type="caution">
    <text evidence="9">The sequence shown here is derived from an EMBL/GenBank/DDBJ whole genome shotgun (WGS) entry which is preliminary data.</text>
</comment>
<dbReference type="GO" id="GO:0005886">
    <property type="term" value="C:plasma membrane"/>
    <property type="evidence" value="ECO:0007669"/>
    <property type="project" value="UniProtKB-SubCell"/>
</dbReference>
<keyword evidence="10" id="KW-1185">Reference proteome</keyword>
<sequence>MTSPPEYLSGEVPNLFSNLRYDVTGTTTTARRSTANAVLPSAALLCGTSLGCGLLFLPSAVGDAGYLPGSIATVVAWAYMTMTALLTSELLINRIGETGRPARGVGLLELYDAHLGKTAGRLAGLGFLSLVDTTDLNPGAALDAFPLLFMGWTYHGVVPRVVHDLEGDRDKITRAIGLGSTTALIIYLTWNAMIIGNASLGVGDVGGGFTDAGTLSVAVVSELAVLTSLVGVVLGFVNEFNDAIGKAFPPSSPADFDGKKWNIALLTLSPPAVVSIALGYYHSTGGDVDNYEIVDYTGIFGSSVLFMILPALMAWNNRYGEEDPPRSLTVRPMVPLGKIPLGSLYKAAGTLLVEQGLDKLGLFEFVREHLFNAGA</sequence>
<evidence type="ECO:0000256" key="7">
    <source>
        <dbReference type="ARBA" id="ARBA00023136"/>
    </source>
</evidence>
<evidence type="ECO:0000256" key="4">
    <source>
        <dbReference type="ARBA" id="ARBA00022519"/>
    </source>
</evidence>
<comment type="subcellular location">
    <subcellularLocation>
        <location evidence="1">Cell inner membrane</location>
        <topology evidence="1">Multi-pass membrane protein</topology>
    </subcellularLocation>
</comment>
<name>A0ABD3QEY7_9STRA</name>
<dbReference type="Proteomes" id="UP001530315">
    <property type="component" value="Unassembled WGS sequence"/>
</dbReference>
<dbReference type="Pfam" id="PF03222">
    <property type="entry name" value="Trp_Tyr_perm"/>
    <property type="match status" value="3"/>
</dbReference>
<feature type="transmembrane region" description="Helical" evidence="8">
    <location>
        <begin position="293"/>
        <end position="315"/>
    </location>
</feature>
<keyword evidence="3" id="KW-1003">Cell membrane</keyword>